<comment type="subcellular location">
    <subcellularLocation>
        <location evidence="1">Plastid</location>
        <location evidence="1">Chloroplast</location>
    </subcellularLocation>
</comment>
<dbReference type="GO" id="GO:0009507">
    <property type="term" value="C:chloroplast"/>
    <property type="evidence" value="ECO:0007669"/>
    <property type="project" value="UniProtKB-SubCell"/>
</dbReference>
<geneLocation type="chloroplast" evidence="9"/>
<evidence type="ECO:0000256" key="2">
    <source>
        <dbReference type="ARBA" id="ARBA00022528"/>
    </source>
</evidence>
<dbReference type="Gene3D" id="1.10.8.60">
    <property type="match status" value="1"/>
</dbReference>
<evidence type="ECO:0000256" key="5">
    <source>
        <dbReference type="ARBA" id="ARBA00022840"/>
    </source>
</evidence>
<dbReference type="InterPro" id="IPR052381">
    <property type="entry name" value="AAA_domain_protein"/>
</dbReference>
<dbReference type="EMBL" id="MT872224">
    <property type="protein sequence ID" value="QRG32168.1"/>
    <property type="molecule type" value="Genomic_DNA"/>
</dbReference>
<evidence type="ECO:0000313" key="9">
    <source>
        <dbReference type="EMBL" id="QRG32168.1"/>
    </source>
</evidence>
<dbReference type="InterPro" id="IPR027417">
    <property type="entry name" value="P-loop_NTPase"/>
</dbReference>
<dbReference type="PANTHER" id="PTHR42960">
    <property type="entry name" value="YCF46 PROTEIN"/>
    <property type="match status" value="1"/>
</dbReference>
<sequence length="499" mass="57292">MSFEEEIVLFIKAKSPLIYIISAEEERVEYALRKLMASRLKRVVYSWDFVNGFNPKVLNEAYKRNPFEALSIVRNIFSQVPSLILFKDFQNFFSDLSISRELRNLLPIIRKQPKTIVFVSNQKIVPNELVDKFVFIEFGLPNVVEIEKELNRLFNTLNINLKSELFDLLVNSCRGLSLEKIRHLIAKSITSKRQLDFSTVELILQEKRQIISRTEILEFWQPGEHLNDIGGLDGLKSWLSKRRLHFSESAKNYGLPVPRGILLVGVQGTGKSMTAKAIANDWFLPLLRLDTGRLFGGVVGESERRIREMIEISESLSPCVLWIDEIEKSFTSTTQTGDSGTTNRVLSTLLTWLAEKKAFVFVVATANALENIQLELIRKGRFDEIFFLDLPTKNERKSIFEVQLKTFRPESWELYDINELSQLTPSFSGAEIKQLIIEAMYQAFSEGREFKTQDIVKEIDNSIPLAKLQQESVQKLQAWARSGRIRLGSLDASNITNEN</sequence>
<keyword evidence="4" id="KW-0547">Nucleotide-binding</keyword>
<dbReference type="Pfam" id="PF00004">
    <property type="entry name" value="AAA"/>
    <property type="match status" value="1"/>
</dbReference>
<protein>
    <recommendedName>
        <fullName evidence="7">Uncharacterized AAA domain-containing protein ycf46</fullName>
    </recommendedName>
</protein>
<evidence type="ECO:0000256" key="3">
    <source>
        <dbReference type="ARBA" id="ARBA00022640"/>
    </source>
</evidence>
<dbReference type="CDD" id="cd19507">
    <property type="entry name" value="RecA-like_Ycf46-like"/>
    <property type="match status" value="1"/>
</dbReference>
<dbReference type="SMART" id="SM00382">
    <property type="entry name" value="AAA"/>
    <property type="match status" value="1"/>
</dbReference>
<name>A0A890CJS2_9STRA</name>
<dbReference type="PANTHER" id="PTHR42960:SF1">
    <property type="entry name" value="YCF46 PROTEIN"/>
    <property type="match status" value="1"/>
</dbReference>
<accession>A0A890CJS2</accession>
<evidence type="ECO:0000256" key="1">
    <source>
        <dbReference type="ARBA" id="ARBA00004229"/>
    </source>
</evidence>
<dbReference type="InterPro" id="IPR003959">
    <property type="entry name" value="ATPase_AAA_core"/>
</dbReference>
<keyword evidence="3 9" id="KW-0934">Plastid</keyword>
<dbReference type="GO" id="GO:0016887">
    <property type="term" value="F:ATP hydrolysis activity"/>
    <property type="evidence" value="ECO:0007669"/>
    <property type="project" value="InterPro"/>
</dbReference>
<keyword evidence="2 9" id="KW-0150">Chloroplast</keyword>
<feature type="domain" description="AAA+ ATPase" evidence="8">
    <location>
        <begin position="257"/>
        <end position="392"/>
    </location>
</feature>
<evidence type="ECO:0000256" key="7">
    <source>
        <dbReference type="ARBA" id="ARBA00040480"/>
    </source>
</evidence>
<proteinExistence type="inferred from homology"/>
<comment type="similarity">
    <text evidence="6">Belongs to the AAA ATPase family. Highly divergent.</text>
</comment>
<organism evidence="9">
    <name type="scientific">Nannochloropsis limnetica</name>
    <dbReference type="NCBI Taxonomy" id="120807"/>
    <lineage>
        <taxon>Eukaryota</taxon>
        <taxon>Sar</taxon>
        <taxon>Stramenopiles</taxon>
        <taxon>Ochrophyta</taxon>
        <taxon>Eustigmatophyceae</taxon>
        <taxon>Eustigmatales</taxon>
        <taxon>Monodopsidaceae</taxon>
        <taxon>Nannochloropsis</taxon>
    </lineage>
</organism>
<dbReference type="GO" id="GO:0005524">
    <property type="term" value="F:ATP binding"/>
    <property type="evidence" value="ECO:0007669"/>
    <property type="project" value="UniProtKB-KW"/>
</dbReference>
<gene>
    <name evidence="9" type="primary">ycf46</name>
</gene>
<evidence type="ECO:0000256" key="4">
    <source>
        <dbReference type="ARBA" id="ARBA00022741"/>
    </source>
</evidence>
<dbReference type="SUPFAM" id="SSF52540">
    <property type="entry name" value="P-loop containing nucleoside triphosphate hydrolases"/>
    <property type="match status" value="2"/>
</dbReference>
<dbReference type="AlphaFoldDB" id="A0A890CJS2"/>
<dbReference type="InterPro" id="IPR003593">
    <property type="entry name" value="AAA+_ATPase"/>
</dbReference>
<reference evidence="9" key="1">
    <citation type="submission" date="2020-08" db="EMBL/GenBank/DDBJ databases">
        <title>Environmental palaeogenomic reconstruction of an Ice Age algal population.</title>
        <authorList>
            <person name="Lammers Y."/>
            <person name="Heintzman P.D."/>
            <person name="Alsos I.G."/>
        </authorList>
    </citation>
    <scope>NUCLEOTIDE SEQUENCE</scope>
</reference>
<evidence type="ECO:0000256" key="6">
    <source>
        <dbReference type="ARBA" id="ARBA00038088"/>
    </source>
</evidence>
<dbReference type="Pfam" id="PF17862">
    <property type="entry name" value="AAA_lid_3"/>
    <property type="match status" value="1"/>
</dbReference>
<evidence type="ECO:0000259" key="8">
    <source>
        <dbReference type="SMART" id="SM00382"/>
    </source>
</evidence>
<dbReference type="Gene3D" id="3.40.50.300">
    <property type="entry name" value="P-loop containing nucleotide triphosphate hydrolases"/>
    <property type="match status" value="1"/>
</dbReference>
<keyword evidence="5" id="KW-0067">ATP-binding</keyword>
<dbReference type="InterPro" id="IPR041569">
    <property type="entry name" value="AAA_lid_3"/>
</dbReference>